<comment type="caution">
    <text evidence="1">The sequence shown here is derived from an EMBL/GenBank/DDBJ whole genome shotgun (WGS) entry which is preliminary data.</text>
</comment>
<dbReference type="RefSeq" id="WP_004288535.1">
    <property type="nucleotide sequence ID" value="NZ_GL622541.1"/>
</dbReference>
<dbReference type="EMBL" id="ACWG01000019">
    <property type="protein sequence ID" value="EFV30048.1"/>
    <property type="molecule type" value="Genomic_DNA"/>
</dbReference>
<evidence type="ECO:0000313" key="2">
    <source>
        <dbReference type="Proteomes" id="UP000003246"/>
    </source>
</evidence>
<dbReference type="Proteomes" id="UP000003246">
    <property type="component" value="Unassembled WGS sequence"/>
</dbReference>
<name>E5WYI4_9BACE</name>
<organism evidence="1 2">
    <name type="scientific">Bacteroides eggerthii 1_2_48FAA</name>
    <dbReference type="NCBI Taxonomy" id="665953"/>
    <lineage>
        <taxon>Bacteria</taxon>
        <taxon>Pseudomonadati</taxon>
        <taxon>Bacteroidota</taxon>
        <taxon>Bacteroidia</taxon>
        <taxon>Bacteroidales</taxon>
        <taxon>Bacteroidaceae</taxon>
        <taxon>Bacteroides</taxon>
    </lineage>
</organism>
<dbReference type="HOGENOM" id="CLU_3095460_0_0_10"/>
<reference evidence="1 2" key="1">
    <citation type="submission" date="2010-10" db="EMBL/GenBank/DDBJ databases">
        <title>The Genome Sequence of Bacteroides eggerthii strain 1_2_48FAA.</title>
        <authorList>
            <consortium name="The Broad Institute Genome Sequencing Platform"/>
            <person name="Ward D."/>
            <person name="Earl A."/>
            <person name="Feldgarden M."/>
            <person name="Young S.K."/>
            <person name="Gargeya S."/>
            <person name="Zeng Q."/>
            <person name="Alvarado L."/>
            <person name="Berlin A."/>
            <person name="Bochicchio J."/>
            <person name="Chapman S.B."/>
            <person name="Chen Z."/>
            <person name="Freedman E."/>
            <person name="Gellesch M."/>
            <person name="Goldberg J."/>
            <person name="Griggs A."/>
            <person name="Gujja S."/>
            <person name="Heilman E."/>
            <person name="Heiman D."/>
            <person name="Howarth C."/>
            <person name="Mehta T."/>
            <person name="Neiman D."/>
            <person name="Pearson M."/>
            <person name="Roberts A."/>
            <person name="Saif S."/>
            <person name="Shea T."/>
            <person name="Shenoy N."/>
            <person name="Sisk P."/>
            <person name="Stolte C."/>
            <person name="Sykes S."/>
            <person name="White J."/>
            <person name="Yandava C."/>
            <person name="Allen-Vercoe E."/>
            <person name="Ambrose C."/>
            <person name="Strauss J."/>
            <person name="Daigneault M."/>
            <person name="Haas B."/>
            <person name="Nusbaum C."/>
            <person name="Birren B."/>
        </authorList>
    </citation>
    <scope>NUCLEOTIDE SEQUENCE [LARGE SCALE GENOMIC DNA]</scope>
    <source>
        <strain evidence="1 2">1_2_48FAA</strain>
    </source>
</reference>
<sequence length="51" mass="5613">MVVTPAVGSPGIYGKTYSCKEKGASVLFDSVNGKWETQEMSDQRVQTMGKW</sequence>
<dbReference type="AlphaFoldDB" id="E5WYI4"/>
<gene>
    <name evidence="1" type="ORF">HMPREF1016_01771</name>
</gene>
<evidence type="ECO:0000313" key="1">
    <source>
        <dbReference type="EMBL" id="EFV30048.1"/>
    </source>
</evidence>
<proteinExistence type="predicted"/>
<protein>
    <submittedName>
        <fullName evidence="1">Uncharacterized protein</fullName>
    </submittedName>
</protein>
<accession>E5WYI4</accession>